<keyword evidence="3" id="KW-1185">Reference proteome</keyword>
<dbReference type="Pfam" id="PF05170">
    <property type="entry name" value="AsmA"/>
    <property type="match status" value="1"/>
</dbReference>
<dbReference type="RefSeq" id="WP_157820679.1">
    <property type="nucleotide sequence ID" value="NZ_CP049055.1"/>
</dbReference>
<evidence type="ECO:0000313" key="2">
    <source>
        <dbReference type="EMBL" id="SOH05800.1"/>
    </source>
</evidence>
<gene>
    <name evidence="2" type="ORF">KSMBR1_3323</name>
</gene>
<name>A0A2C9CJE0_KUEST</name>
<dbReference type="AlphaFoldDB" id="A0A2C9CJE0"/>
<evidence type="ECO:0000259" key="1">
    <source>
        <dbReference type="Pfam" id="PF05170"/>
    </source>
</evidence>
<dbReference type="Proteomes" id="UP000221734">
    <property type="component" value="Chromosome Kuenenia_stuttgartiensis_MBR1"/>
</dbReference>
<dbReference type="GO" id="GO:0005886">
    <property type="term" value="C:plasma membrane"/>
    <property type="evidence" value="ECO:0007669"/>
    <property type="project" value="TreeGrafter"/>
</dbReference>
<feature type="domain" description="AsmA" evidence="1">
    <location>
        <begin position="1"/>
        <end position="157"/>
    </location>
</feature>
<evidence type="ECO:0000313" key="3">
    <source>
        <dbReference type="Proteomes" id="UP000221734"/>
    </source>
</evidence>
<dbReference type="GO" id="GO:0090313">
    <property type="term" value="P:regulation of protein targeting to membrane"/>
    <property type="evidence" value="ECO:0007669"/>
    <property type="project" value="TreeGrafter"/>
</dbReference>
<proteinExistence type="predicted"/>
<dbReference type="OrthoDB" id="196129at2"/>
<protein>
    <recommendedName>
        <fullName evidence="1">AsmA domain-containing protein</fullName>
    </recommendedName>
</protein>
<sequence length="268" mass="28793">MKKGPKILISILVVLVVLIAVVALLTKLFGDRALKVGIEAGAERSMQVGVHLDDVSLSIFGGTLNLKNLIVDNPEGYQHPNVLKVGNTYISVNIRTLLSDTVEVKKIQLDDVYLTIEQKGLTNNLRHILNNLPKDDATDEPGKNLLIKELQINGVTVEAKLLPIRGQSDTVRLSVAPMTLTNLGTNEDINVAKLTDIILETIARSVMEQGKGLLPLDMINDIGKGVLGVGTELFQHGTGVGKGILEGAGDVGKGATDAIRGIFQRKKE</sequence>
<dbReference type="InterPro" id="IPR052894">
    <property type="entry name" value="AsmA-related"/>
</dbReference>
<accession>A0A2C9CJE0</accession>
<dbReference type="PANTHER" id="PTHR30441">
    <property type="entry name" value="DUF748 DOMAIN-CONTAINING PROTEIN"/>
    <property type="match status" value="1"/>
</dbReference>
<dbReference type="EMBL" id="LT934425">
    <property type="protein sequence ID" value="SOH05800.1"/>
    <property type="molecule type" value="Genomic_DNA"/>
</dbReference>
<reference evidence="3" key="1">
    <citation type="submission" date="2017-10" db="EMBL/GenBank/DDBJ databases">
        <authorList>
            <person name="Frank J."/>
        </authorList>
    </citation>
    <scope>NUCLEOTIDE SEQUENCE [LARGE SCALE GENOMIC DNA]</scope>
</reference>
<dbReference type="InterPro" id="IPR007844">
    <property type="entry name" value="AsmA"/>
</dbReference>
<dbReference type="PANTHER" id="PTHR30441:SF4">
    <property type="entry name" value="PROTEIN ASMA"/>
    <property type="match status" value="1"/>
</dbReference>
<organism evidence="2 3">
    <name type="scientific">Kuenenia stuttgartiensis</name>
    <dbReference type="NCBI Taxonomy" id="174633"/>
    <lineage>
        <taxon>Bacteria</taxon>
        <taxon>Pseudomonadati</taxon>
        <taxon>Planctomycetota</taxon>
        <taxon>Candidatus Brocadiia</taxon>
        <taxon>Candidatus Brocadiales</taxon>
        <taxon>Candidatus Brocadiaceae</taxon>
        <taxon>Candidatus Kuenenia</taxon>
    </lineage>
</organism>
<dbReference type="KEGG" id="kst:KSMBR1_3323"/>